<dbReference type="CDD" id="cd06503">
    <property type="entry name" value="ATP-synt_Fo_b"/>
    <property type="match status" value="1"/>
</dbReference>
<comment type="function">
    <text evidence="11">Component of the F(0) channel, it forms part of the peripheral stalk, linking F(1) to F(0). The b'-subunit is a diverged and duplicated form of b found in plants and photosynthetic bacteria.</text>
</comment>
<dbReference type="Proteomes" id="UP000001369">
    <property type="component" value="Chromosome"/>
</dbReference>
<evidence type="ECO:0000256" key="1">
    <source>
        <dbReference type="ARBA" id="ARBA00005513"/>
    </source>
</evidence>
<evidence type="ECO:0000256" key="3">
    <source>
        <dbReference type="ARBA" id="ARBA00022547"/>
    </source>
</evidence>
<evidence type="ECO:0000256" key="10">
    <source>
        <dbReference type="ARBA" id="ARBA00025198"/>
    </source>
</evidence>
<dbReference type="InterPro" id="IPR002146">
    <property type="entry name" value="ATP_synth_b/b'su_bac/chlpt"/>
</dbReference>
<dbReference type="InterPro" id="IPR050059">
    <property type="entry name" value="ATP_synthase_B_chain"/>
</dbReference>
<dbReference type="GO" id="GO:0012505">
    <property type="term" value="C:endomembrane system"/>
    <property type="evidence" value="ECO:0007669"/>
    <property type="project" value="UniProtKB-SubCell"/>
</dbReference>
<comment type="similarity">
    <text evidence="1 13 14">Belongs to the ATPase B chain family.</text>
</comment>
<evidence type="ECO:0000256" key="11">
    <source>
        <dbReference type="ARBA" id="ARBA00025614"/>
    </source>
</evidence>
<dbReference type="EMBL" id="CP001229">
    <property type="protein sequence ID" value="ACN98179.1"/>
    <property type="molecule type" value="Genomic_DNA"/>
</dbReference>
<keyword evidence="4 13" id="KW-0812">Transmembrane</keyword>
<evidence type="ECO:0000256" key="8">
    <source>
        <dbReference type="ARBA" id="ARBA00023136"/>
    </source>
</evidence>
<dbReference type="HOGENOM" id="CLU_079215_9_2_0"/>
<organism evidence="16 17">
    <name type="scientific">Sulfurihydrogenibium azorense (strain DSM 15241 / OCM 825 / Az-Fu1)</name>
    <dbReference type="NCBI Taxonomy" id="204536"/>
    <lineage>
        <taxon>Bacteria</taxon>
        <taxon>Pseudomonadati</taxon>
        <taxon>Aquificota</taxon>
        <taxon>Aquificia</taxon>
        <taxon>Aquificales</taxon>
        <taxon>Hydrogenothermaceae</taxon>
        <taxon>Sulfurihydrogenibium</taxon>
    </lineage>
</organism>
<dbReference type="KEGG" id="saf:SULAZ_0455"/>
<keyword evidence="6 13" id="KW-1133">Transmembrane helix</keyword>
<keyword evidence="7 13" id="KW-0406">Ion transport</keyword>
<keyword evidence="8 13" id="KW-0472">Membrane</keyword>
<evidence type="ECO:0000256" key="7">
    <source>
        <dbReference type="ARBA" id="ARBA00023065"/>
    </source>
</evidence>
<proteinExistence type="inferred from homology"/>
<comment type="subcellular location">
    <subcellularLocation>
        <location evidence="13">Cell inner membrane</location>
        <topology evidence="13">Single-pass membrane protein</topology>
    </subcellularLocation>
    <subcellularLocation>
        <location evidence="12">Endomembrane system</location>
        <topology evidence="12">Single-pass membrane protein</topology>
    </subcellularLocation>
</comment>
<dbReference type="GO" id="GO:0046933">
    <property type="term" value="F:proton-transporting ATP synthase activity, rotational mechanism"/>
    <property type="evidence" value="ECO:0007669"/>
    <property type="project" value="UniProtKB-UniRule"/>
</dbReference>
<dbReference type="SUPFAM" id="SSF81573">
    <property type="entry name" value="F1F0 ATP synthase subunit B, membrane domain"/>
    <property type="match status" value="1"/>
</dbReference>
<evidence type="ECO:0000256" key="12">
    <source>
        <dbReference type="ARBA" id="ARBA00037847"/>
    </source>
</evidence>
<comment type="subunit">
    <text evidence="13">F-type ATPases have 2 components, F(1) - the catalytic core - and F(0) - the membrane proton channel. F(1) has five subunits: alpha(3), beta(3), gamma(1), delta(1), epsilon(1). F(0) has three main subunits: a(1), b(2) and c(10-14). The alpha and beta chains form an alternating ring which encloses part of the gamma chain. F(1) is attached to F(0) by a central stalk formed by the gamma and epsilon chains, while a peripheral stalk is formed by the delta and b chains.</text>
</comment>
<dbReference type="PANTHER" id="PTHR33445">
    <property type="entry name" value="ATP SYNTHASE SUBUNIT B', CHLOROPLASTIC"/>
    <property type="match status" value="1"/>
</dbReference>
<dbReference type="GO" id="GO:0005886">
    <property type="term" value="C:plasma membrane"/>
    <property type="evidence" value="ECO:0007669"/>
    <property type="project" value="UniProtKB-SubCell"/>
</dbReference>
<evidence type="ECO:0000313" key="17">
    <source>
        <dbReference type="Proteomes" id="UP000001369"/>
    </source>
</evidence>
<keyword evidence="17" id="KW-1185">Reference proteome</keyword>
<name>C1DTL0_SULAA</name>
<protein>
    <recommendedName>
        <fullName evidence="13">ATP synthase subunit b</fullName>
    </recommendedName>
    <alternativeName>
        <fullName evidence="13">ATP synthase F(0) sector subunit b</fullName>
    </alternativeName>
    <alternativeName>
        <fullName evidence="13">ATPase subunit I</fullName>
    </alternativeName>
    <alternativeName>
        <fullName evidence="13">F-type ATPase subunit b</fullName>
        <shortName evidence="13">F-ATPase subunit b</shortName>
    </alternativeName>
</protein>
<evidence type="ECO:0000256" key="13">
    <source>
        <dbReference type="HAMAP-Rule" id="MF_01398"/>
    </source>
</evidence>
<evidence type="ECO:0000313" key="16">
    <source>
        <dbReference type="EMBL" id="ACN98179.1"/>
    </source>
</evidence>
<evidence type="ECO:0000256" key="9">
    <source>
        <dbReference type="ARBA" id="ARBA00023310"/>
    </source>
</evidence>
<sequence length="146" mass="16877">MHVGISLDYTLFIQLGLFLVFMFVMKKVYFDPYLQAFEERETTVKKLLEEAEVNNRQAQEILKEVDAILSKVKEESKKILDESSKETNQIVADIIRKAQEEAEKEIEEAKKDIDRVAEIEIKALDTTIEKIAEKIVDKLTLKEKAA</sequence>
<dbReference type="HAMAP" id="MF_01398">
    <property type="entry name" value="ATP_synth_b_bprime"/>
    <property type="match status" value="1"/>
</dbReference>
<dbReference type="AlphaFoldDB" id="C1DTL0"/>
<dbReference type="RefSeq" id="WP_012673504.1">
    <property type="nucleotide sequence ID" value="NC_012438.1"/>
</dbReference>
<accession>C1DTL0</accession>
<dbReference type="GO" id="GO:0045259">
    <property type="term" value="C:proton-transporting ATP synthase complex"/>
    <property type="evidence" value="ECO:0007669"/>
    <property type="project" value="UniProtKB-KW"/>
</dbReference>
<evidence type="ECO:0000256" key="6">
    <source>
        <dbReference type="ARBA" id="ARBA00022989"/>
    </source>
</evidence>
<keyword evidence="2 13" id="KW-0813">Transport</keyword>
<keyword evidence="13" id="KW-0997">Cell inner membrane</keyword>
<dbReference type="OrthoDB" id="14900at2"/>
<keyword evidence="3 13" id="KW-0138">CF(0)</keyword>
<dbReference type="eggNOG" id="COG0711">
    <property type="taxonomic scope" value="Bacteria"/>
</dbReference>
<evidence type="ECO:0000256" key="15">
    <source>
        <dbReference type="SAM" id="Coils"/>
    </source>
</evidence>
<dbReference type="PANTHER" id="PTHR33445:SF2">
    <property type="entry name" value="ATP SYNTHASE SUBUNIT B', CHLOROPLASTIC"/>
    <property type="match status" value="1"/>
</dbReference>
<keyword evidence="5 13" id="KW-0375">Hydrogen ion transport</keyword>
<dbReference type="Pfam" id="PF00430">
    <property type="entry name" value="ATP-synt_B"/>
    <property type="match status" value="1"/>
</dbReference>
<feature type="transmembrane region" description="Helical" evidence="13">
    <location>
        <begin position="6"/>
        <end position="25"/>
    </location>
</feature>
<keyword evidence="15" id="KW-0175">Coiled coil</keyword>
<evidence type="ECO:0000256" key="5">
    <source>
        <dbReference type="ARBA" id="ARBA00022781"/>
    </source>
</evidence>
<reference evidence="16 17" key="1">
    <citation type="journal article" date="2009" name="J. Bacteriol.">
        <title>Complete and draft genome sequences of six members of the Aquificales.</title>
        <authorList>
            <person name="Reysenbach A.L."/>
            <person name="Hamamura N."/>
            <person name="Podar M."/>
            <person name="Griffiths E."/>
            <person name="Ferreira S."/>
            <person name="Hochstein R."/>
            <person name="Heidelberg J."/>
            <person name="Johnson J."/>
            <person name="Mead D."/>
            <person name="Pohorille A."/>
            <person name="Sarmiento M."/>
            <person name="Schweighofer K."/>
            <person name="Seshadri R."/>
            <person name="Voytek M.A."/>
        </authorList>
    </citation>
    <scope>NUCLEOTIDE SEQUENCE [LARGE SCALE GENOMIC DNA]</scope>
    <source>
        <strain evidence="17">Az-Fu1 / DSM 15241 / OCM 825</strain>
    </source>
</reference>
<evidence type="ECO:0000256" key="2">
    <source>
        <dbReference type="ARBA" id="ARBA00022448"/>
    </source>
</evidence>
<dbReference type="InterPro" id="IPR028987">
    <property type="entry name" value="ATP_synth_B-like_membr_sf"/>
</dbReference>
<gene>
    <name evidence="13" type="primary">atpF</name>
    <name evidence="16" type="ordered locus">SULAZ_0455</name>
</gene>
<keyword evidence="13" id="KW-1003">Cell membrane</keyword>
<evidence type="ECO:0000256" key="4">
    <source>
        <dbReference type="ARBA" id="ARBA00022692"/>
    </source>
</evidence>
<comment type="function">
    <text evidence="10 13">F(1)F(0) ATP synthase produces ATP from ADP in the presence of a proton or sodium gradient. F-type ATPases consist of two structural domains, F(1) containing the extramembraneous catalytic core and F(0) containing the membrane proton channel, linked together by a central stalk and a peripheral stalk. During catalysis, ATP synthesis in the catalytic domain of F(1) is coupled via a rotary mechanism of the central stalk subunits to proton translocation.</text>
</comment>
<dbReference type="GO" id="GO:0046961">
    <property type="term" value="F:proton-transporting ATPase activity, rotational mechanism"/>
    <property type="evidence" value="ECO:0007669"/>
    <property type="project" value="TreeGrafter"/>
</dbReference>
<feature type="coiled-coil region" evidence="15">
    <location>
        <begin position="34"/>
        <end position="119"/>
    </location>
</feature>
<keyword evidence="9 13" id="KW-0066">ATP synthesis</keyword>
<dbReference type="STRING" id="204536.SULAZ_0455"/>
<evidence type="ECO:0000256" key="14">
    <source>
        <dbReference type="RuleBase" id="RU003848"/>
    </source>
</evidence>